<sequence length="110" mass="12419">MEEKSHPMTPFDEMVGDDRVQMLKAALPYLPRQGQRFLSAYIKATEFRNTLTMFSGPVQAMETCEETEPADPVSMLSEIRPFCCGQTGVQIDQILQAFALVQMIDILQES</sequence>
<name>A0A9D2B2A7_9FIRM</name>
<evidence type="ECO:0000313" key="2">
    <source>
        <dbReference type="Proteomes" id="UP000886817"/>
    </source>
</evidence>
<gene>
    <name evidence="1" type="ORF">IAA45_04095</name>
</gene>
<proteinExistence type="predicted"/>
<evidence type="ECO:0000313" key="1">
    <source>
        <dbReference type="EMBL" id="HIX58882.1"/>
    </source>
</evidence>
<reference evidence="1" key="2">
    <citation type="submission" date="2021-04" db="EMBL/GenBank/DDBJ databases">
        <authorList>
            <person name="Gilroy R."/>
        </authorList>
    </citation>
    <scope>NUCLEOTIDE SEQUENCE</scope>
    <source>
        <strain evidence="1">ChiSjej1B19-8411</strain>
    </source>
</reference>
<organism evidence="1 2">
    <name type="scientific">Candidatus Blautia gallistercoris</name>
    <dbReference type="NCBI Taxonomy" id="2838490"/>
    <lineage>
        <taxon>Bacteria</taxon>
        <taxon>Bacillati</taxon>
        <taxon>Bacillota</taxon>
        <taxon>Clostridia</taxon>
        <taxon>Lachnospirales</taxon>
        <taxon>Lachnospiraceae</taxon>
        <taxon>Blautia</taxon>
    </lineage>
</organism>
<dbReference type="Proteomes" id="UP000886817">
    <property type="component" value="Unassembled WGS sequence"/>
</dbReference>
<reference evidence="1" key="1">
    <citation type="journal article" date="2021" name="PeerJ">
        <title>Extensive microbial diversity within the chicken gut microbiome revealed by metagenomics and culture.</title>
        <authorList>
            <person name="Gilroy R."/>
            <person name="Ravi A."/>
            <person name="Getino M."/>
            <person name="Pursley I."/>
            <person name="Horton D.L."/>
            <person name="Alikhan N.F."/>
            <person name="Baker D."/>
            <person name="Gharbi K."/>
            <person name="Hall N."/>
            <person name="Watson M."/>
            <person name="Adriaenssens E.M."/>
            <person name="Foster-Nyarko E."/>
            <person name="Jarju S."/>
            <person name="Secka A."/>
            <person name="Antonio M."/>
            <person name="Oren A."/>
            <person name="Chaudhuri R.R."/>
            <person name="La Ragione R."/>
            <person name="Hildebrand F."/>
            <person name="Pallen M.J."/>
        </authorList>
    </citation>
    <scope>NUCLEOTIDE SEQUENCE</scope>
    <source>
        <strain evidence="1">ChiSjej1B19-8411</strain>
    </source>
</reference>
<dbReference type="AlphaFoldDB" id="A0A9D2B2A7"/>
<comment type="caution">
    <text evidence="1">The sequence shown here is derived from an EMBL/GenBank/DDBJ whole genome shotgun (WGS) entry which is preliminary data.</text>
</comment>
<accession>A0A9D2B2A7</accession>
<dbReference type="EMBL" id="DXEX01000094">
    <property type="protein sequence ID" value="HIX58882.1"/>
    <property type="molecule type" value="Genomic_DNA"/>
</dbReference>
<protein>
    <submittedName>
        <fullName evidence="1">Uncharacterized protein</fullName>
    </submittedName>
</protein>